<dbReference type="EMBL" id="FMAI01000015">
    <property type="protein sequence ID" value="SCB51530.1"/>
    <property type="molecule type" value="Genomic_DNA"/>
</dbReference>
<feature type="compositionally biased region" description="Basic and acidic residues" evidence="1">
    <location>
        <begin position="8"/>
        <end position="56"/>
    </location>
</feature>
<gene>
    <name evidence="2" type="ORF">GA0061098_1015210</name>
</gene>
<evidence type="ECO:0000256" key="1">
    <source>
        <dbReference type="SAM" id="MobiDB-lite"/>
    </source>
</evidence>
<feature type="region of interest" description="Disordered" evidence="1">
    <location>
        <begin position="1"/>
        <end position="56"/>
    </location>
</feature>
<evidence type="ECO:0000313" key="3">
    <source>
        <dbReference type="Proteomes" id="UP000199184"/>
    </source>
</evidence>
<keyword evidence="3" id="KW-1185">Reference proteome</keyword>
<sequence length="56" mass="6542">MAGTNKLSVEKALEKLRQDDQIKSSGEQRDEKSEDLRQEIKRMRAQRSRLDRAPSK</sequence>
<reference evidence="3" key="1">
    <citation type="submission" date="2016-08" db="EMBL/GenBank/DDBJ databases">
        <authorList>
            <person name="Varghese N."/>
            <person name="Submissions Spin"/>
        </authorList>
    </citation>
    <scope>NUCLEOTIDE SEQUENCE [LARGE SCALE GENOMIC DNA]</scope>
    <source>
        <strain evidence="3">ERR11</strain>
    </source>
</reference>
<dbReference type="RefSeq" id="WP_165637625.1">
    <property type="nucleotide sequence ID" value="NZ_FMAI01000015.1"/>
</dbReference>
<organism evidence="2 3">
    <name type="scientific">Bradyrhizobium shewense</name>
    <dbReference type="NCBI Taxonomy" id="1761772"/>
    <lineage>
        <taxon>Bacteria</taxon>
        <taxon>Pseudomonadati</taxon>
        <taxon>Pseudomonadota</taxon>
        <taxon>Alphaproteobacteria</taxon>
        <taxon>Hyphomicrobiales</taxon>
        <taxon>Nitrobacteraceae</taxon>
        <taxon>Bradyrhizobium</taxon>
    </lineage>
</organism>
<name>A0A1C3XGY8_9BRAD</name>
<accession>A0A1C3XGY8</accession>
<dbReference type="AlphaFoldDB" id="A0A1C3XGY8"/>
<dbReference type="Proteomes" id="UP000199184">
    <property type="component" value="Unassembled WGS sequence"/>
</dbReference>
<protein>
    <submittedName>
        <fullName evidence="2">Uncharacterized protein</fullName>
    </submittedName>
</protein>
<proteinExistence type="predicted"/>
<evidence type="ECO:0000313" key="2">
    <source>
        <dbReference type="EMBL" id="SCB51530.1"/>
    </source>
</evidence>